<proteinExistence type="inferred from homology"/>
<dbReference type="SUPFAM" id="SSF53850">
    <property type="entry name" value="Periplasmic binding protein-like II"/>
    <property type="match status" value="1"/>
</dbReference>
<reference evidence="4 5" key="1">
    <citation type="submission" date="2024-08" db="EMBL/GenBank/DDBJ databases">
        <title>Whole-genome sequencing of halo(alkali)philic microorganisms from hypersaline lakes.</title>
        <authorList>
            <person name="Sorokin D.Y."/>
            <person name="Merkel A.Y."/>
            <person name="Messina E."/>
            <person name="Yakimov M."/>
        </authorList>
    </citation>
    <scope>NUCLEOTIDE SEQUENCE [LARGE SCALE GENOMIC DNA]</scope>
    <source>
        <strain evidence="4 5">Cl-TMA</strain>
    </source>
</reference>
<dbReference type="SMART" id="SM00062">
    <property type="entry name" value="PBPb"/>
    <property type="match status" value="1"/>
</dbReference>
<gene>
    <name evidence="4" type="primary">moxJ</name>
    <name evidence="4" type="ORF">ACERLL_15355</name>
</gene>
<evidence type="ECO:0000259" key="3">
    <source>
        <dbReference type="SMART" id="SM00062"/>
    </source>
</evidence>
<dbReference type="Gene3D" id="3.40.190.10">
    <property type="entry name" value="Periplasmic binding protein-like II"/>
    <property type="match status" value="2"/>
</dbReference>
<protein>
    <submittedName>
        <fullName evidence="4">Methanol oxidation system protein MoxJ</fullName>
    </submittedName>
</protein>
<keyword evidence="2" id="KW-0732">Signal</keyword>
<dbReference type="RefSeq" id="WP_373656981.1">
    <property type="nucleotide sequence ID" value="NZ_JBGUAW010000011.1"/>
</dbReference>
<dbReference type="Proteomes" id="UP001575181">
    <property type="component" value="Unassembled WGS sequence"/>
</dbReference>
<organism evidence="4 5">
    <name type="scientific">Thiohalorhabdus methylotrophus</name>
    <dbReference type="NCBI Taxonomy" id="3242694"/>
    <lineage>
        <taxon>Bacteria</taxon>
        <taxon>Pseudomonadati</taxon>
        <taxon>Pseudomonadota</taxon>
        <taxon>Gammaproteobacteria</taxon>
        <taxon>Thiohalorhabdales</taxon>
        <taxon>Thiohalorhabdaceae</taxon>
        <taxon>Thiohalorhabdus</taxon>
    </lineage>
</organism>
<comment type="caution">
    <text evidence="4">The sequence shown here is derived from an EMBL/GenBank/DDBJ whole genome shotgun (WGS) entry which is preliminary data.</text>
</comment>
<dbReference type="InterPro" id="IPR022455">
    <property type="entry name" value="Methanol_oxidation_MoxJ"/>
</dbReference>
<name>A0ABV4TXY9_9GAMM</name>
<evidence type="ECO:0000256" key="1">
    <source>
        <dbReference type="ARBA" id="ARBA00010333"/>
    </source>
</evidence>
<evidence type="ECO:0000313" key="5">
    <source>
        <dbReference type="Proteomes" id="UP001575181"/>
    </source>
</evidence>
<dbReference type="PANTHER" id="PTHR35936">
    <property type="entry name" value="MEMBRANE-BOUND LYTIC MUREIN TRANSGLYCOSYLASE F"/>
    <property type="match status" value="1"/>
</dbReference>
<keyword evidence="5" id="KW-1185">Reference proteome</keyword>
<dbReference type="PANTHER" id="PTHR35936:SF17">
    <property type="entry name" value="ARGININE-BINDING EXTRACELLULAR PROTEIN ARTP"/>
    <property type="match status" value="1"/>
</dbReference>
<evidence type="ECO:0000256" key="2">
    <source>
        <dbReference type="ARBA" id="ARBA00022729"/>
    </source>
</evidence>
<dbReference type="InterPro" id="IPR001638">
    <property type="entry name" value="Solute-binding_3/MltF_N"/>
</dbReference>
<evidence type="ECO:0000313" key="4">
    <source>
        <dbReference type="EMBL" id="MFA9462194.1"/>
    </source>
</evidence>
<accession>A0ABV4TXY9</accession>
<sequence length="262" mass="29491">MGKETLRVCAAKDELPYSSAEKNGFENEIAEIVADAMNRELKFVWADRPGIYLVPEFLRKDKCDVVMGLDSDDPRVATTQPYYRSSYVFVYPADAGVEVKDWESGDLADMTRFAVTPYSPVEAKLREMGKWRNNLNYMFSLIGYASRRNEYVRYDPQRMISEVASGKADIAIVWGPKAARYVKQASRELTMNVVPDTRTSDGPVVFHYAQSMGTRKEDKALRDALNQAIEARYDKIRSVLKDEGFPLLGVAGSATAKNHTGD</sequence>
<dbReference type="EMBL" id="JBGUAW010000011">
    <property type="protein sequence ID" value="MFA9462194.1"/>
    <property type="molecule type" value="Genomic_DNA"/>
</dbReference>
<comment type="similarity">
    <text evidence="1">Belongs to the bacterial solute-binding protein 3 family.</text>
</comment>
<dbReference type="Pfam" id="PF00497">
    <property type="entry name" value="SBP_bac_3"/>
    <property type="match status" value="1"/>
</dbReference>
<feature type="domain" description="Solute-binding protein family 3/N-terminal" evidence="3">
    <location>
        <begin position="5"/>
        <end position="246"/>
    </location>
</feature>
<dbReference type="NCBIfam" id="TIGR03870">
    <property type="entry name" value="ABC_MoxJ"/>
    <property type="match status" value="1"/>
</dbReference>